<comment type="caution">
    <text evidence="2">The sequence shown here is derived from an EMBL/GenBank/DDBJ whole genome shotgun (WGS) entry which is preliminary data.</text>
</comment>
<dbReference type="Proteomes" id="UP001216907">
    <property type="component" value="Unassembled WGS sequence"/>
</dbReference>
<feature type="transmembrane region" description="Helical" evidence="1">
    <location>
        <begin position="7"/>
        <end position="30"/>
    </location>
</feature>
<reference evidence="2 3" key="1">
    <citation type="submission" date="2023-03" db="EMBL/GenBank/DDBJ databases">
        <title>Paludisphaera mucosa sp. nov. a novel planctomycete from northern fen.</title>
        <authorList>
            <person name="Ivanova A."/>
        </authorList>
    </citation>
    <scope>NUCLEOTIDE SEQUENCE [LARGE SCALE GENOMIC DNA]</scope>
    <source>
        <strain evidence="2 3">Pla2</strain>
    </source>
</reference>
<gene>
    <name evidence="2" type="ORF">PZE19_14005</name>
</gene>
<organism evidence="2 3">
    <name type="scientific">Paludisphaera mucosa</name>
    <dbReference type="NCBI Taxonomy" id="3030827"/>
    <lineage>
        <taxon>Bacteria</taxon>
        <taxon>Pseudomonadati</taxon>
        <taxon>Planctomycetota</taxon>
        <taxon>Planctomycetia</taxon>
        <taxon>Isosphaerales</taxon>
        <taxon>Isosphaeraceae</taxon>
        <taxon>Paludisphaera</taxon>
    </lineage>
</organism>
<evidence type="ECO:0000313" key="3">
    <source>
        <dbReference type="Proteomes" id="UP001216907"/>
    </source>
</evidence>
<feature type="transmembrane region" description="Helical" evidence="1">
    <location>
        <begin position="58"/>
        <end position="80"/>
    </location>
</feature>
<sequence length="230" mass="25018">MRWPRFRFGILTMTILVMISAVVLTAWNLVPRALDPFLGDRSGTIPERWVSGGAARYFAVRAVLAGMVASPFSFAIALALRPPPGGRTGRRAAMRWLGVAAGLAACGLAILNCPLDGMRIAWLLRDGSGVSFYHQYRFWPGAHVTPCLELTTPAGRSRSYPIARNTRYQGLPLLRTNAEQKTIWLIDDPDARARRGGVWCSIDRTTGDFVAAGGPYQAGVGETSGFPPSR</sequence>
<evidence type="ECO:0000256" key="1">
    <source>
        <dbReference type="SAM" id="Phobius"/>
    </source>
</evidence>
<protein>
    <submittedName>
        <fullName evidence="2">Uncharacterized protein</fullName>
    </submittedName>
</protein>
<keyword evidence="1" id="KW-0472">Membrane</keyword>
<dbReference type="RefSeq" id="WP_277861247.1">
    <property type="nucleotide sequence ID" value="NZ_JARRAG010000002.1"/>
</dbReference>
<accession>A0ABT6FBH7</accession>
<evidence type="ECO:0000313" key="2">
    <source>
        <dbReference type="EMBL" id="MDG3004896.1"/>
    </source>
</evidence>
<feature type="transmembrane region" description="Helical" evidence="1">
    <location>
        <begin position="92"/>
        <end position="111"/>
    </location>
</feature>
<keyword evidence="1" id="KW-1133">Transmembrane helix</keyword>
<name>A0ABT6FBH7_9BACT</name>
<keyword evidence="3" id="KW-1185">Reference proteome</keyword>
<dbReference type="EMBL" id="JARRAG010000002">
    <property type="protein sequence ID" value="MDG3004896.1"/>
    <property type="molecule type" value="Genomic_DNA"/>
</dbReference>
<keyword evidence="1" id="KW-0812">Transmembrane</keyword>
<proteinExistence type="predicted"/>